<dbReference type="RefSeq" id="WP_131957833.1">
    <property type="nucleotide sequence ID" value="NZ_SMFL01000003.1"/>
</dbReference>
<name>A0A4R5DPW7_9BACT</name>
<dbReference type="EMBL" id="SMFL01000003">
    <property type="protein sequence ID" value="TDE16299.1"/>
    <property type="molecule type" value="Genomic_DNA"/>
</dbReference>
<keyword evidence="2" id="KW-1185">Reference proteome</keyword>
<sequence>MKSMMNVFSVLLFFSCLGLISCIDKSKVTPTDDTAYFPLKAGFSSEFDLQRTIYSRSDLPEIRNYTIRQLIADSFKDLQNHWVYKIEYAAGTGQENWKTDSIIPIWRTTDNLLVQENGQTVLRQVYPISEGASWNGNCYNSLGEVKFRFTRVGLPFQSGSQLFPKTITVIRQDDSTLLSRNRYIEIYAEHVGLIRTEKSVLQYCSTPDCRGKGMISSGWKEISVIKNFGKI</sequence>
<proteinExistence type="predicted"/>
<dbReference type="AlphaFoldDB" id="A0A4R5DPW7"/>
<comment type="caution">
    <text evidence="1">The sequence shown here is derived from an EMBL/GenBank/DDBJ whole genome shotgun (WGS) entry which is preliminary data.</text>
</comment>
<accession>A0A4R5DPW7</accession>
<dbReference type="PROSITE" id="PS51257">
    <property type="entry name" value="PROKAR_LIPOPROTEIN"/>
    <property type="match status" value="1"/>
</dbReference>
<dbReference type="OrthoDB" id="1467525at2"/>
<evidence type="ECO:0000313" key="2">
    <source>
        <dbReference type="Proteomes" id="UP000294850"/>
    </source>
</evidence>
<evidence type="ECO:0008006" key="3">
    <source>
        <dbReference type="Google" id="ProtNLM"/>
    </source>
</evidence>
<reference evidence="1 2" key="1">
    <citation type="submission" date="2019-03" db="EMBL/GenBank/DDBJ databases">
        <title>Dyadobacter AR-3-6 sp. nov., isolated from arctic soil.</title>
        <authorList>
            <person name="Chaudhary D.K."/>
        </authorList>
    </citation>
    <scope>NUCLEOTIDE SEQUENCE [LARGE SCALE GENOMIC DNA]</scope>
    <source>
        <strain evidence="1 2">AR-3-6</strain>
    </source>
</reference>
<evidence type="ECO:0000313" key="1">
    <source>
        <dbReference type="EMBL" id="TDE16299.1"/>
    </source>
</evidence>
<organism evidence="1 2">
    <name type="scientific">Dyadobacter psychrotolerans</name>
    <dbReference type="NCBI Taxonomy" id="2541721"/>
    <lineage>
        <taxon>Bacteria</taxon>
        <taxon>Pseudomonadati</taxon>
        <taxon>Bacteroidota</taxon>
        <taxon>Cytophagia</taxon>
        <taxon>Cytophagales</taxon>
        <taxon>Spirosomataceae</taxon>
        <taxon>Dyadobacter</taxon>
    </lineage>
</organism>
<dbReference type="Proteomes" id="UP000294850">
    <property type="component" value="Unassembled WGS sequence"/>
</dbReference>
<protein>
    <recommendedName>
        <fullName evidence="3">Lipoprotein</fullName>
    </recommendedName>
</protein>
<gene>
    <name evidence="1" type="ORF">E0F88_08610</name>
</gene>